<organism evidence="1">
    <name type="scientific">Sporolactobacillus sp. Y61</name>
    <dbReference type="NCBI Taxonomy" id="3160863"/>
    <lineage>
        <taxon>Bacteria</taxon>
        <taxon>Bacillati</taxon>
        <taxon>Bacillota</taxon>
        <taxon>Bacilli</taxon>
        <taxon>Bacillales</taxon>
        <taxon>Sporolactobacillaceae</taxon>
        <taxon>Sporolactobacillus</taxon>
    </lineage>
</organism>
<protein>
    <submittedName>
        <fullName evidence="1">4Fe-4S cluster-binding domain-containing protein</fullName>
    </submittedName>
</protein>
<accession>A0AAU8IK64</accession>
<reference evidence="1" key="1">
    <citation type="submission" date="2024-06" db="EMBL/GenBank/DDBJ databases">
        <authorList>
            <person name="Fan A."/>
            <person name="Zhang F.Y."/>
            <person name="Zhang L."/>
        </authorList>
    </citation>
    <scope>NUCLEOTIDE SEQUENCE</scope>
    <source>
        <strain evidence="1">Y61</strain>
    </source>
</reference>
<evidence type="ECO:0000313" key="1">
    <source>
        <dbReference type="EMBL" id="XCJ18336.1"/>
    </source>
</evidence>
<name>A0AAU8IK64_9BACL</name>
<dbReference type="EMBL" id="CP159510">
    <property type="protein sequence ID" value="XCJ18336.1"/>
    <property type="molecule type" value="Genomic_DNA"/>
</dbReference>
<gene>
    <name evidence="1" type="ORF">ABNN70_04810</name>
</gene>
<proteinExistence type="predicted"/>
<dbReference type="RefSeq" id="WP_353949380.1">
    <property type="nucleotide sequence ID" value="NZ_CP159510.1"/>
</dbReference>
<sequence length="45" mass="5246">MDVLVDGPFELDKRNLKLKLRGSENQRVINMKKTIQADKIVLQLH</sequence>
<dbReference type="AlphaFoldDB" id="A0AAU8IK64"/>
<dbReference type="Pfam" id="PF13353">
    <property type="entry name" value="Fer4_12"/>
    <property type="match status" value="1"/>
</dbReference>